<accession>A0ABQ4IP11</accession>
<keyword evidence="2" id="KW-0472">Membrane</keyword>
<feature type="compositionally biased region" description="Pro residues" evidence="1">
    <location>
        <begin position="19"/>
        <end position="36"/>
    </location>
</feature>
<sequence length="226" mass="23697">MSTPPPEFPPDPSYGAQPPGGPLGPYPPGFPPPGGQPRPVVRRIPEDQPFVVRPNVTKRGLVFLGLALVLIVPFACCLGGGIASSAATGRESFLAVVGVFGCLLAAVCLPLGLQLWLIGSGGPVLALGPAGLWIRTRPTRGQAIWLPWEGVAQISRRRWSLEKMLVVRPRDADALRNLGAYTALDTGLLSAFYGSGLVATLNFADKSEADILAAVAHFSAGRCPLT</sequence>
<organism evidence="3 4">
    <name type="scientific">Micromonospora lutea</name>
    <dbReference type="NCBI Taxonomy" id="419825"/>
    <lineage>
        <taxon>Bacteria</taxon>
        <taxon>Bacillati</taxon>
        <taxon>Actinomycetota</taxon>
        <taxon>Actinomycetes</taxon>
        <taxon>Micromonosporales</taxon>
        <taxon>Micromonosporaceae</taxon>
        <taxon>Micromonospora</taxon>
    </lineage>
</organism>
<keyword evidence="2" id="KW-1133">Transmembrane helix</keyword>
<keyword evidence="4" id="KW-1185">Reference proteome</keyword>
<evidence type="ECO:0008006" key="5">
    <source>
        <dbReference type="Google" id="ProtNLM"/>
    </source>
</evidence>
<reference evidence="3 4" key="1">
    <citation type="submission" date="2021-01" db="EMBL/GenBank/DDBJ databases">
        <title>Whole genome shotgun sequence of Verrucosispora lutea NBRC 106530.</title>
        <authorList>
            <person name="Komaki H."/>
            <person name="Tamura T."/>
        </authorList>
    </citation>
    <scope>NUCLEOTIDE SEQUENCE [LARGE SCALE GENOMIC DNA]</scope>
    <source>
        <strain evidence="3 4">NBRC 106530</strain>
    </source>
</reference>
<protein>
    <recommendedName>
        <fullName evidence="5">PH domain-containing protein</fullName>
    </recommendedName>
</protein>
<keyword evidence="2" id="KW-0812">Transmembrane</keyword>
<evidence type="ECO:0000256" key="2">
    <source>
        <dbReference type="SAM" id="Phobius"/>
    </source>
</evidence>
<dbReference type="Proteomes" id="UP000643165">
    <property type="component" value="Unassembled WGS sequence"/>
</dbReference>
<feature type="transmembrane region" description="Helical" evidence="2">
    <location>
        <begin position="93"/>
        <end position="118"/>
    </location>
</feature>
<proteinExistence type="predicted"/>
<comment type="caution">
    <text evidence="3">The sequence shown here is derived from an EMBL/GenBank/DDBJ whole genome shotgun (WGS) entry which is preliminary data.</text>
</comment>
<evidence type="ECO:0000256" key="1">
    <source>
        <dbReference type="SAM" id="MobiDB-lite"/>
    </source>
</evidence>
<dbReference type="EMBL" id="BOPB01000001">
    <property type="protein sequence ID" value="GIJ19612.1"/>
    <property type="molecule type" value="Genomic_DNA"/>
</dbReference>
<gene>
    <name evidence="3" type="ORF">Vlu01_02360</name>
</gene>
<feature type="transmembrane region" description="Helical" evidence="2">
    <location>
        <begin position="61"/>
        <end position="87"/>
    </location>
</feature>
<feature type="compositionally biased region" description="Pro residues" evidence="1">
    <location>
        <begin position="1"/>
        <end position="12"/>
    </location>
</feature>
<evidence type="ECO:0000313" key="4">
    <source>
        <dbReference type="Proteomes" id="UP000643165"/>
    </source>
</evidence>
<feature type="region of interest" description="Disordered" evidence="1">
    <location>
        <begin position="1"/>
        <end position="37"/>
    </location>
</feature>
<evidence type="ECO:0000313" key="3">
    <source>
        <dbReference type="EMBL" id="GIJ19612.1"/>
    </source>
</evidence>
<name>A0ABQ4IP11_9ACTN</name>